<evidence type="ECO:0000259" key="2">
    <source>
        <dbReference type="Pfam" id="PF13709"/>
    </source>
</evidence>
<organism evidence="3 4">
    <name type="scientific">SAR86 cluster bacterium</name>
    <dbReference type="NCBI Taxonomy" id="2030880"/>
    <lineage>
        <taxon>Bacteria</taxon>
        <taxon>Pseudomonadati</taxon>
        <taxon>Pseudomonadota</taxon>
        <taxon>Gammaproteobacteria</taxon>
        <taxon>SAR86 cluster</taxon>
    </lineage>
</organism>
<dbReference type="Proteomes" id="UP000218327">
    <property type="component" value="Unassembled WGS sequence"/>
</dbReference>
<dbReference type="EMBL" id="NVVJ01000108">
    <property type="protein sequence ID" value="PCJ17288.1"/>
    <property type="molecule type" value="Genomic_DNA"/>
</dbReference>
<feature type="chain" id="PRO_5013354455" evidence="1">
    <location>
        <begin position="22"/>
        <end position="251"/>
    </location>
</feature>
<proteinExistence type="predicted"/>
<dbReference type="InterPro" id="IPR025297">
    <property type="entry name" value="DUF4159"/>
</dbReference>
<feature type="signal peptide" evidence="1">
    <location>
        <begin position="1"/>
        <end position="21"/>
    </location>
</feature>
<dbReference type="Pfam" id="PF13709">
    <property type="entry name" value="DUF4159"/>
    <property type="match status" value="1"/>
</dbReference>
<comment type="caution">
    <text evidence="3">The sequence shown here is derived from an EMBL/GenBank/DDBJ whole genome shotgun (WGS) entry which is preliminary data.</text>
</comment>
<evidence type="ECO:0000313" key="3">
    <source>
        <dbReference type="EMBL" id="PCJ17288.1"/>
    </source>
</evidence>
<keyword evidence="1" id="KW-0732">Signal</keyword>
<dbReference type="Gene3D" id="3.40.50.12140">
    <property type="entry name" value="Domain of unknown function DUF4159"/>
    <property type="match status" value="1"/>
</dbReference>
<name>A0A2A5AES6_9GAMM</name>
<feature type="domain" description="DUF4159" evidence="2">
    <location>
        <begin position="37"/>
        <end position="249"/>
    </location>
</feature>
<evidence type="ECO:0000256" key="1">
    <source>
        <dbReference type="SAM" id="SignalP"/>
    </source>
</evidence>
<dbReference type="AlphaFoldDB" id="A0A2A5AES6"/>
<accession>A0A2A5AES6</accession>
<sequence length="251" mass="28882">MNKALFYLAVILSSAPVFVLAQEDQPDLYDSAGEFAFVRIQYDSYYDGGYYGGPWATDFPAADENFLRGVARLSNVRVMSKPLVLRFDDEEIFNYPFLYALEMGRNGGISLSPAESENLREYLLRGGFLLIDDFWGQQQWDAFYRDFSQLFPDREITELYADHEIYHTFYDIDGPQMIPGRGGRRGFGQAGMDIASNHAIVDDDGRIMVLINWNSDMGDGWEHTYDQWYPTQYANSAYQLGINYLIYSLTH</sequence>
<reference evidence="4" key="1">
    <citation type="submission" date="2017-08" db="EMBL/GenBank/DDBJ databases">
        <title>A dynamic microbial community with high functional redundancy inhabits the cold, oxic subseafloor aquifer.</title>
        <authorList>
            <person name="Tully B.J."/>
            <person name="Wheat C.G."/>
            <person name="Glazer B.T."/>
            <person name="Huber J.A."/>
        </authorList>
    </citation>
    <scope>NUCLEOTIDE SEQUENCE [LARGE SCALE GENOMIC DNA]</scope>
</reference>
<evidence type="ECO:0000313" key="4">
    <source>
        <dbReference type="Proteomes" id="UP000218327"/>
    </source>
</evidence>
<protein>
    <submittedName>
        <fullName evidence="3">Transmembrane prediction</fullName>
    </submittedName>
</protein>
<gene>
    <name evidence="3" type="ORF">COA96_17850</name>
</gene>
<keyword evidence="3" id="KW-0472">Membrane</keyword>
<keyword evidence="3" id="KW-0812">Transmembrane</keyword>